<dbReference type="Pfam" id="PF02518">
    <property type="entry name" value="HATPase_c"/>
    <property type="match status" value="1"/>
</dbReference>
<feature type="transmembrane region" description="Helical" evidence="9">
    <location>
        <begin position="147"/>
        <end position="166"/>
    </location>
</feature>
<dbReference type="Gene3D" id="3.30.565.10">
    <property type="entry name" value="Histidine kinase-like ATPase, C-terminal domain"/>
    <property type="match status" value="1"/>
</dbReference>
<feature type="transmembrane region" description="Helical" evidence="9">
    <location>
        <begin position="77"/>
        <end position="103"/>
    </location>
</feature>
<dbReference type="Pfam" id="PF23539">
    <property type="entry name" value="DUF7134"/>
    <property type="match status" value="1"/>
</dbReference>
<evidence type="ECO:0000259" key="10">
    <source>
        <dbReference type="Pfam" id="PF02518"/>
    </source>
</evidence>
<accession>A0A4R7VKA6</accession>
<organism evidence="13 14">
    <name type="scientific">Actinophytocola oryzae</name>
    <dbReference type="NCBI Taxonomy" id="502181"/>
    <lineage>
        <taxon>Bacteria</taxon>
        <taxon>Bacillati</taxon>
        <taxon>Actinomycetota</taxon>
        <taxon>Actinomycetes</taxon>
        <taxon>Pseudonocardiales</taxon>
        <taxon>Pseudonocardiaceae</taxon>
    </lineage>
</organism>
<dbReference type="InterPro" id="IPR011712">
    <property type="entry name" value="Sig_transdc_His_kin_sub3_dim/P"/>
</dbReference>
<evidence type="ECO:0000256" key="7">
    <source>
        <dbReference type="ARBA" id="ARBA00022840"/>
    </source>
</evidence>
<evidence type="ECO:0000256" key="1">
    <source>
        <dbReference type="ARBA" id="ARBA00000085"/>
    </source>
</evidence>
<keyword evidence="5" id="KW-0547">Nucleotide-binding</keyword>
<protein>
    <recommendedName>
        <fullName evidence="2">histidine kinase</fullName>
        <ecNumber evidence="2">2.7.13.3</ecNumber>
    </recommendedName>
</protein>
<keyword evidence="9" id="KW-0812">Transmembrane</keyword>
<evidence type="ECO:0000313" key="14">
    <source>
        <dbReference type="Proteomes" id="UP000294927"/>
    </source>
</evidence>
<feature type="domain" description="Histidine kinase/HSP90-like ATPase" evidence="10">
    <location>
        <begin position="298"/>
        <end position="389"/>
    </location>
</feature>
<dbReference type="Proteomes" id="UP000294927">
    <property type="component" value="Unassembled WGS sequence"/>
</dbReference>
<evidence type="ECO:0000256" key="9">
    <source>
        <dbReference type="SAM" id="Phobius"/>
    </source>
</evidence>
<dbReference type="GO" id="GO:0005524">
    <property type="term" value="F:ATP binding"/>
    <property type="evidence" value="ECO:0007669"/>
    <property type="project" value="UniProtKB-KW"/>
</dbReference>
<keyword evidence="6 13" id="KW-0418">Kinase</keyword>
<feature type="domain" description="Signal transduction histidine kinase subgroup 3 dimerisation and phosphoacceptor" evidence="11">
    <location>
        <begin position="187"/>
        <end position="252"/>
    </location>
</feature>
<keyword evidence="9" id="KW-1133">Transmembrane helix</keyword>
<dbReference type="EMBL" id="SOCP01000007">
    <property type="protein sequence ID" value="TDV49677.1"/>
    <property type="molecule type" value="Genomic_DNA"/>
</dbReference>
<feature type="domain" description="DUF7134" evidence="12">
    <location>
        <begin position="13"/>
        <end position="169"/>
    </location>
</feature>
<keyword evidence="7" id="KW-0067">ATP-binding</keyword>
<dbReference type="Pfam" id="PF07730">
    <property type="entry name" value="HisKA_3"/>
    <property type="match status" value="1"/>
</dbReference>
<dbReference type="AlphaFoldDB" id="A0A4R7VKA6"/>
<feature type="transmembrane region" description="Helical" evidence="9">
    <location>
        <begin position="20"/>
        <end position="39"/>
    </location>
</feature>
<dbReference type="EC" id="2.7.13.3" evidence="2"/>
<sequence length="397" mass="41292">MAHSDLRSFLTRELSRERLVALDCLVAALYAAILIAYAVTDADGRVPALPVWSRCLVAAAIALPVAVRRLWPVPVFAVVLAVSVVSMVANVLDEPVLAAAYALYPVALTTPRRTWVPTSAIAVVSAFCLFVGTLALPPSLVSGNVGIVVFGAAALGGGWTIGRAVAERRAYAGRRAEGLATQAVAEERLRIARELHDIVTHGMGLIAVKAAVANHVFTVRPQEAHDALRVIEATSRMSLVEMRNMLALLRSEPSADELGPVPGLARLPDLVATAAGSGVEVELSVCGEDRLPEGLGVSVYRIVQEALTNVAKHAGPARCRVSIETTGPQVRIDVVDDGAGARAHGGAAGEPGGHGLIGMRERVAMFGGTLVTGPRPDGGFAVSACLPYQPVEVGGAS</sequence>
<comment type="catalytic activity">
    <reaction evidence="1">
        <text>ATP + protein L-histidine = ADP + protein N-phospho-L-histidine.</text>
        <dbReference type="EC" id="2.7.13.3"/>
    </reaction>
</comment>
<name>A0A4R7VKA6_9PSEU</name>
<reference evidence="13 14" key="1">
    <citation type="submission" date="2019-03" db="EMBL/GenBank/DDBJ databases">
        <title>Genomic Encyclopedia of Archaeal and Bacterial Type Strains, Phase II (KMG-II): from individual species to whole genera.</title>
        <authorList>
            <person name="Goeker M."/>
        </authorList>
    </citation>
    <scope>NUCLEOTIDE SEQUENCE [LARGE SCALE GENOMIC DNA]</scope>
    <source>
        <strain evidence="13 14">DSM 45499</strain>
    </source>
</reference>
<dbReference type="GO" id="GO:0016020">
    <property type="term" value="C:membrane"/>
    <property type="evidence" value="ECO:0007669"/>
    <property type="project" value="InterPro"/>
</dbReference>
<evidence type="ECO:0000259" key="12">
    <source>
        <dbReference type="Pfam" id="PF23539"/>
    </source>
</evidence>
<dbReference type="GO" id="GO:0000155">
    <property type="term" value="F:phosphorelay sensor kinase activity"/>
    <property type="evidence" value="ECO:0007669"/>
    <property type="project" value="InterPro"/>
</dbReference>
<dbReference type="PANTHER" id="PTHR24421">
    <property type="entry name" value="NITRATE/NITRITE SENSOR PROTEIN NARX-RELATED"/>
    <property type="match status" value="1"/>
</dbReference>
<dbReference type="InterPro" id="IPR036890">
    <property type="entry name" value="HATPase_C_sf"/>
</dbReference>
<dbReference type="PANTHER" id="PTHR24421:SF10">
    <property type="entry name" value="NITRATE_NITRITE SENSOR PROTEIN NARQ"/>
    <property type="match status" value="1"/>
</dbReference>
<dbReference type="SUPFAM" id="SSF55874">
    <property type="entry name" value="ATPase domain of HSP90 chaperone/DNA topoisomerase II/histidine kinase"/>
    <property type="match status" value="1"/>
</dbReference>
<keyword evidence="9" id="KW-0472">Membrane</keyword>
<comment type="caution">
    <text evidence="13">The sequence shown here is derived from an EMBL/GenBank/DDBJ whole genome shotgun (WGS) entry which is preliminary data.</text>
</comment>
<evidence type="ECO:0000256" key="6">
    <source>
        <dbReference type="ARBA" id="ARBA00022777"/>
    </source>
</evidence>
<evidence type="ECO:0000313" key="13">
    <source>
        <dbReference type="EMBL" id="TDV49677.1"/>
    </source>
</evidence>
<keyword evidence="3" id="KW-0597">Phosphoprotein</keyword>
<dbReference type="CDD" id="cd16917">
    <property type="entry name" value="HATPase_UhpB-NarQ-NarX-like"/>
    <property type="match status" value="1"/>
</dbReference>
<proteinExistence type="predicted"/>
<evidence type="ECO:0000256" key="8">
    <source>
        <dbReference type="ARBA" id="ARBA00023012"/>
    </source>
</evidence>
<evidence type="ECO:0000256" key="3">
    <source>
        <dbReference type="ARBA" id="ARBA00022553"/>
    </source>
</evidence>
<keyword evidence="14" id="KW-1185">Reference proteome</keyword>
<dbReference type="InterPro" id="IPR055558">
    <property type="entry name" value="DUF7134"/>
</dbReference>
<dbReference type="GO" id="GO:0046983">
    <property type="term" value="F:protein dimerization activity"/>
    <property type="evidence" value="ECO:0007669"/>
    <property type="project" value="InterPro"/>
</dbReference>
<feature type="transmembrane region" description="Helical" evidence="9">
    <location>
        <begin position="115"/>
        <end position="135"/>
    </location>
</feature>
<keyword evidence="4" id="KW-0808">Transferase</keyword>
<evidence type="ECO:0000256" key="5">
    <source>
        <dbReference type="ARBA" id="ARBA00022741"/>
    </source>
</evidence>
<evidence type="ECO:0000256" key="2">
    <source>
        <dbReference type="ARBA" id="ARBA00012438"/>
    </source>
</evidence>
<keyword evidence="8" id="KW-0902">Two-component regulatory system</keyword>
<gene>
    <name evidence="13" type="ORF">CLV71_10716</name>
</gene>
<evidence type="ECO:0000256" key="4">
    <source>
        <dbReference type="ARBA" id="ARBA00022679"/>
    </source>
</evidence>
<dbReference type="Gene3D" id="1.20.5.1930">
    <property type="match status" value="1"/>
</dbReference>
<dbReference type="RefSeq" id="WP_208297637.1">
    <property type="nucleotide sequence ID" value="NZ_SOCP01000007.1"/>
</dbReference>
<dbReference type="InterPro" id="IPR003594">
    <property type="entry name" value="HATPase_dom"/>
</dbReference>
<dbReference type="InterPro" id="IPR050482">
    <property type="entry name" value="Sensor_HK_TwoCompSys"/>
</dbReference>
<evidence type="ECO:0000259" key="11">
    <source>
        <dbReference type="Pfam" id="PF07730"/>
    </source>
</evidence>